<feature type="transmembrane region" description="Helical" evidence="8">
    <location>
        <begin position="197"/>
        <end position="215"/>
    </location>
</feature>
<evidence type="ECO:0000256" key="1">
    <source>
        <dbReference type="ARBA" id="ARBA00004651"/>
    </source>
</evidence>
<evidence type="ECO:0000256" key="6">
    <source>
        <dbReference type="ARBA" id="ARBA00022989"/>
    </source>
</evidence>
<dbReference type="PANTHER" id="PTHR36838:SF3">
    <property type="entry name" value="TRANSPORTER AUXIN EFFLUX CARRIER EC FAMILY"/>
    <property type="match status" value="1"/>
</dbReference>
<organism evidence="9 10">
    <name type="scientific">Tropicimonas omnivorans</name>
    <dbReference type="NCBI Taxonomy" id="3075590"/>
    <lineage>
        <taxon>Bacteria</taxon>
        <taxon>Pseudomonadati</taxon>
        <taxon>Pseudomonadota</taxon>
        <taxon>Alphaproteobacteria</taxon>
        <taxon>Rhodobacterales</taxon>
        <taxon>Roseobacteraceae</taxon>
        <taxon>Tropicimonas</taxon>
    </lineage>
</organism>
<comment type="subcellular location">
    <subcellularLocation>
        <location evidence="1">Cell membrane</location>
        <topology evidence="1">Multi-pass membrane protein</topology>
    </subcellularLocation>
</comment>
<dbReference type="Pfam" id="PF03547">
    <property type="entry name" value="Mem_trans"/>
    <property type="match status" value="1"/>
</dbReference>
<gene>
    <name evidence="9" type="ORF">RM543_01905</name>
</gene>
<dbReference type="InterPro" id="IPR004776">
    <property type="entry name" value="Mem_transp_PIN-like"/>
</dbReference>
<evidence type="ECO:0000256" key="4">
    <source>
        <dbReference type="ARBA" id="ARBA00022475"/>
    </source>
</evidence>
<dbReference type="Gene3D" id="1.20.1530.20">
    <property type="match status" value="1"/>
</dbReference>
<feature type="transmembrane region" description="Helical" evidence="8">
    <location>
        <begin position="253"/>
        <end position="274"/>
    </location>
</feature>
<comment type="similarity">
    <text evidence="2">Belongs to the auxin efflux carrier (TC 2.A.69) family.</text>
</comment>
<proteinExistence type="inferred from homology"/>
<evidence type="ECO:0000256" key="3">
    <source>
        <dbReference type="ARBA" id="ARBA00022448"/>
    </source>
</evidence>
<keyword evidence="7 8" id="KW-0472">Membrane</keyword>
<dbReference type="EMBL" id="JAVRHL010000001">
    <property type="protein sequence ID" value="MDT0681423.1"/>
    <property type="molecule type" value="Genomic_DNA"/>
</dbReference>
<keyword evidence="6 8" id="KW-1133">Transmembrane helix</keyword>
<dbReference type="InterPro" id="IPR038770">
    <property type="entry name" value="Na+/solute_symporter_sf"/>
</dbReference>
<sequence length="309" mass="31800">MIAIFLQTLPFFGLVGIGFLAGRSGFYSRAANDALTRFVFFFALPAMLVGFAADLQIAEVFSWSFVAAYLCGTALVYAAATGAAVMRRRGMAEAAVESQIAVIGNTGFLGIPMLTLLLGEAAIGPLLLMLAVDLLVFATLFVILLSASRGGGLTPAVIGRALLEPFRNPMVVAIGVGFILAGLRVPLPDPVSEIVRILGAAATPCALFVIGGSLAHKSAERLSVATWLSVCKLLLHPAAVGVMALVVFEVDRYAAGVMISAAALPVAGNVYMLAQHYNVAPARASAAILVSTIASILTIPAVVALAAAG</sequence>
<dbReference type="Proteomes" id="UP001265259">
    <property type="component" value="Unassembled WGS sequence"/>
</dbReference>
<keyword evidence="3" id="KW-0813">Transport</keyword>
<protein>
    <submittedName>
        <fullName evidence="9">AEC family transporter</fullName>
    </submittedName>
</protein>
<accession>A0ABU3DCJ7</accession>
<feature type="transmembrane region" description="Helical" evidence="8">
    <location>
        <begin position="98"/>
        <end position="117"/>
    </location>
</feature>
<comment type="caution">
    <text evidence="9">The sequence shown here is derived from an EMBL/GenBank/DDBJ whole genome shotgun (WGS) entry which is preliminary data.</text>
</comment>
<feature type="transmembrane region" description="Helical" evidence="8">
    <location>
        <begin position="38"/>
        <end position="57"/>
    </location>
</feature>
<evidence type="ECO:0000256" key="5">
    <source>
        <dbReference type="ARBA" id="ARBA00022692"/>
    </source>
</evidence>
<feature type="transmembrane region" description="Helical" evidence="8">
    <location>
        <begin position="166"/>
        <end position="185"/>
    </location>
</feature>
<evidence type="ECO:0000256" key="8">
    <source>
        <dbReference type="SAM" id="Phobius"/>
    </source>
</evidence>
<feature type="transmembrane region" description="Helical" evidence="8">
    <location>
        <begin position="286"/>
        <end position="308"/>
    </location>
</feature>
<keyword evidence="5 8" id="KW-0812">Transmembrane</keyword>
<feature type="transmembrane region" description="Helical" evidence="8">
    <location>
        <begin position="123"/>
        <end position="145"/>
    </location>
</feature>
<dbReference type="PANTHER" id="PTHR36838">
    <property type="entry name" value="AUXIN EFFLUX CARRIER FAMILY PROTEIN"/>
    <property type="match status" value="1"/>
</dbReference>
<evidence type="ECO:0000313" key="9">
    <source>
        <dbReference type="EMBL" id="MDT0681423.1"/>
    </source>
</evidence>
<name>A0ABU3DCJ7_9RHOB</name>
<feature type="transmembrane region" description="Helical" evidence="8">
    <location>
        <begin position="227"/>
        <end position="247"/>
    </location>
</feature>
<keyword evidence="4" id="KW-1003">Cell membrane</keyword>
<feature type="transmembrane region" description="Helical" evidence="8">
    <location>
        <begin position="6"/>
        <end position="26"/>
    </location>
</feature>
<reference evidence="9 10" key="1">
    <citation type="submission" date="2023-09" db="EMBL/GenBank/DDBJ databases">
        <authorList>
            <person name="Rey-Velasco X."/>
        </authorList>
    </citation>
    <scope>NUCLEOTIDE SEQUENCE [LARGE SCALE GENOMIC DNA]</scope>
    <source>
        <strain evidence="9 10">F158</strain>
    </source>
</reference>
<dbReference type="RefSeq" id="WP_311689090.1">
    <property type="nucleotide sequence ID" value="NZ_JAVRHL010000001.1"/>
</dbReference>
<evidence type="ECO:0000313" key="10">
    <source>
        <dbReference type="Proteomes" id="UP001265259"/>
    </source>
</evidence>
<feature type="transmembrane region" description="Helical" evidence="8">
    <location>
        <begin position="63"/>
        <end position="86"/>
    </location>
</feature>
<keyword evidence="10" id="KW-1185">Reference proteome</keyword>
<evidence type="ECO:0000256" key="2">
    <source>
        <dbReference type="ARBA" id="ARBA00010145"/>
    </source>
</evidence>
<evidence type="ECO:0000256" key="7">
    <source>
        <dbReference type="ARBA" id="ARBA00023136"/>
    </source>
</evidence>